<evidence type="ECO:0000313" key="1">
    <source>
        <dbReference type="EMBL" id="GBO18529.1"/>
    </source>
</evidence>
<accession>A0A4Y2UZX9</accession>
<sequence>MAPPKSGALGIYTPLPPGHYATIQALEGLGRRDSLTYRGGVIGITKNKEAMHRWMILYPFKNSVYEALSLYLELQSDSASDINHHNEWTQSRINKDKRDIQNIIKYFSACKPCKGNEERVLRNIYTGELADKSSSPCLLNIVENGETLLSTYENERFVLRMKKLSDPIKGKTFYNFENVSTKENIKYF</sequence>
<protein>
    <submittedName>
        <fullName evidence="1">Uncharacterized protein</fullName>
    </submittedName>
</protein>
<dbReference type="EMBL" id="BGPR01042148">
    <property type="protein sequence ID" value="GBO18529.1"/>
    <property type="molecule type" value="Genomic_DNA"/>
</dbReference>
<name>A0A4Y2UZX9_ARAVE</name>
<organism evidence="1 3">
    <name type="scientific">Araneus ventricosus</name>
    <name type="common">Orbweaver spider</name>
    <name type="synonym">Epeira ventricosa</name>
    <dbReference type="NCBI Taxonomy" id="182803"/>
    <lineage>
        <taxon>Eukaryota</taxon>
        <taxon>Metazoa</taxon>
        <taxon>Ecdysozoa</taxon>
        <taxon>Arthropoda</taxon>
        <taxon>Chelicerata</taxon>
        <taxon>Arachnida</taxon>
        <taxon>Araneae</taxon>
        <taxon>Araneomorphae</taxon>
        <taxon>Entelegynae</taxon>
        <taxon>Araneoidea</taxon>
        <taxon>Araneidae</taxon>
        <taxon>Araneus</taxon>
    </lineage>
</organism>
<evidence type="ECO:0000313" key="3">
    <source>
        <dbReference type="Proteomes" id="UP000499080"/>
    </source>
</evidence>
<reference evidence="1 3" key="1">
    <citation type="journal article" date="2019" name="Sci. Rep.">
        <title>Orb-weaving spider Araneus ventricosus genome elucidates the spidroin gene catalogue.</title>
        <authorList>
            <person name="Kono N."/>
            <person name="Nakamura H."/>
            <person name="Ohtoshi R."/>
            <person name="Moran D.A.P."/>
            <person name="Shinohara A."/>
            <person name="Yoshida Y."/>
            <person name="Fujiwara M."/>
            <person name="Mori M."/>
            <person name="Tomita M."/>
            <person name="Arakawa K."/>
        </authorList>
    </citation>
    <scope>NUCLEOTIDE SEQUENCE [LARGE SCALE GENOMIC DNA]</scope>
</reference>
<dbReference type="AlphaFoldDB" id="A0A4Y2UZX9"/>
<proteinExistence type="predicted"/>
<comment type="caution">
    <text evidence="1">The sequence shown here is derived from an EMBL/GenBank/DDBJ whole genome shotgun (WGS) entry which is preliminary data.</text>
</comment>
<dbReference type="EMBL" id="BGPR01042263">
    <property type="protein sequence ID" value="GBO18661.1"/>
    <property type="molecule type" value="Genomic_DNA"/>
</dbReference>
<dbReference type="OrthoDB" id="7237786at2759"/>
<dbReference type="Proteomes" id="UP000499080">
    <property type="component" value="Unassembled WGS sequence"/>
</dbReference>
<gene>
    <name evidence="1" type="ORF">AVEN_202771_1</name>
    <name evidence="2" type="ORF">AVEN_51575_1</name>
</gene>
<evidence type="ECO:0000313" key="2">
    <source>
        <dbReference type="EMBL" id="GBO18661.1"/>
    </source>
</evidence>
<keyword evidence="3" id="KW-1185">Reference proteome</keyword>